<dbReference type="EMBL" id="SHMB01000005">
    <property type="protein sequence ID" value="TAA27731.1"/>
    <property type="molecule type" value="Genomic_DNA"/>
</dbReference>
<evidence type="ECO:0000313" key="1">
    <source>
        <dbReference type="EMBL" id="TAA27731.1"/>
    </source>
</evidence>
<dbReference type="Proteomes" id="UP000291286">
    <property type="component" value="Unassembled WGS sequence"/>
</dbReference>
<accession>A0A4Q8LEX7</accession>
<dbReference type="RefSeq" id="WP_130519538.1">
    <property type="nucleotide sequence ID" value="NZ_SHMA01000013.1"/>
</dbReference>
<comment type="caution">
    <text evidence="1">The sequence shown here is derived from an EMBL/GenBank/DDBJ whole genome shotgun (WGS) entry which is preliminary data.</text>
</comment>
<reference evidence="1 2" key="1">
    <citation type="submission" date="2019-02" db="EMBL/GenBank/DDBJ databases">
        <title>WGS of Pseudoxanthomonas species novum from clinical isolates.</title>
        <authorList>
            <person name="Bernier A.-M."/>
            <person name="Bernard K."/>
            <person name="Vachon A."/>
        </authorList>
    </citation>
    <scope>NUCLEOTIDE SEQUENCE [LARGE SCALE GENOMIC DNA]</scope>
    <source>
        <strain evidence="1 2">NML171202</strain>
    </source>
</reference>
<name>A0A4Q8LEX7_9GAMM</name>
<proteinExistence type="predicted"/>
<gene>
    <name evidence="1" type="ORF">EA661_13385</name>
</gene>
<dbReference type="AlphaFoldDB" id="A0A4Q8LEX7"/>
<evidence type="ECO:0000313" key="2">
    <source>
        <dbReference type="Proteomes" id="UP000291286"/>
    </source>
</evidence>
<organism evidence="1 2">
    <name type="scientific">Pseudoxanthomonas winnipegensis</name>
    <dbReference type="NCBI Taxonomy" id="2480810"/>
    <lineage>
        <taxon>Bacteria</taxon>
        <taxon>Pseudomonadati</taxon>
        <taxon>Pseudomonadota</taxon>
        <taxon>Gammaproteobacteria</taxon>
        <taxon>Lysobacterales</taxon>
        <taxon>Lysobacteraceae</taxon>
        <taxon>Pseudoxanthomonas</taxon>
    </lineage>
</organism>
<protein>
    <submittedName>
        <fullName evidence="1">Uncharacterized protein</fullName>
    </submittedName>
</protein>
<sequence>MGSIPDDPTGRASGLLFFVMLETGKECFASLRRETGKCAGGLRLAHRASRDRWIHRSPKNSVFSANAGMQRLRGFRAKVAGFPLSR</sequence>